<gene>
    <name evidence="1" type="ORF">PACLA_8A084811</name>
</gene>
<reference evidence="1" key="1">
    <citation type="submission" date="2020-04" db="EMBL/GenBank/DDBJ databases">
        <authorList>
            <person name="Alioto T."/>
            <person name="Alioto T."/>
            <person name="Gomez Garrido J."/>
        </authorList>
    </citation>
    <scope>NUCLEOTIDE SEQUENCE</scope>
    <source>
        <strain evidence="1">A484AB</strain>
    </source>
</reference>
<name>A0A7D9E4Q0_PARCT</name>
<proteinExistence type="predicted"/>
<organism evidence="1 2">
    <name type="scientific">Paramuricea clavata</name>
    <name type="common">Red gorgonian</name>
    <name type="synonym">Violescent sea-whip</name>
    <dbReference type="NCBI Taxonomy" id="317549"/>
    <lineage>
        <taxon>Eukaryota</taxon>
        <taxon>Metazoa</taxon>
        <taxon>Cnidaria</taxon>
        <taxon>Anthozoa</taxon>
        <taxon>Octocorallia</taxon>
        <taxon>Malacalcyonacea</taxon>
        <taxon>Plexauridae</taxon>
        <taxon>Paramuricea</taxon>
    </lineage>
</organism>
<dbReference type="AlphaFoldDB" id="A0A7D9E4Q0"/>
<comment type="caution">
    <text evidence="1">The sequence shown here is derived from an EMBL/GenBank/DDBJ whole genome shotgun (WGS) entry which is preliminary data.</text>
</comment>
<accession>A0A7D9E4Q0</accession>
<dbReference type="EMBL" id="CACRXK020003996">
    <property type="protein sequence ID" value="CAB4001077.1"/>
    <property type="molecule type" value="Genomic_DNA"/>
</dbReference>
<evidence type="ECO:0000313" key="1">
    <source>
        <dbReference type="EMBL" id="CAB4001077.1"/>
    </source>
</evidence>
<keyword evidence="2" id="KW-1185">Reference proteome</keyword>
<dbReference type="Proteomes" id="UP001152795">
    <property type="component" value="Unassembled WGS sequence"/>
</dbReference>
<sequence>MAASYDMGWQKRGKGHNSSTGHGAAMGLATHPRVLIKRSASPLAFGQHGVIRRCWRPRCSANFLNSRLVNGGPLSLFKTSGIPCLEKIASNFGITALADVEVKISTSGKRLYSSITTMIYSPEG</sequence>
<evidence type="ECO:0000313" key="2">
    <source>
        <dbReference type="Proteomes" id="UP001152795"/>
    </source>
</evidence>
<protein>
    <submittedName>
        <fullName evidence="1">Uncharacterized protein</fullName>
    </submittedName>
</protein>